<comment type="caution">
    <text evidence="5">The sequence shown here is derived from an EMBL/GenBank/DDBJ whole genome shotgun (WGS) entry which is preliminary data.</text>
</comment>
<sequence length="587" mass="66774">MTIPSPSNSITNELLTQNSEWDEERRERSLLPPEADDVNALSLPLDKQASYLGISSVKAALGAMLQMRPQLRALLACHHTNSNIPVKCGEALPSRQSTRSITEYTCIRGNGKEQALVNAYFERIHIFTPMIDETSFRIHYLNSRRDDAPWLSLLNMVLAMGSIVANKSSDRDHCEYYTEAMKYLDLNAFGSSHIETLQALALLGGYYLHYINQPNKGNAIIGAALRMASALGFHREPLEQQVDGTLCKAAEIRRRTWWSLVCLDTWTTTTLGRPSFGRFCPSIDVQPPKLGIDHVSGGRSSNPYAFDYLMISPTSHEERNSRQHLGTIILVENIQFCRIATEIQDMLVVTPFLSREDRNRFDNMLINWYDQLPSLSSNDQNCAEPVTLARCVMRWRYWNLRMLLYRPALLDATTSCVSLPELAPPHDYNGIEKCQQLSKTAIEDIAQSWVGHQMSGWNAVWFLYQAAMIPLLSMLWQPRNPSVVEWKDQVQMALKLFQEMQDWSLTARRSQGVVSQIYQASCELIGRGDKSQPDSVIDSNTSADQDLYSWADGLEVDDVLDMLCQDWSWDGNCTWNDDEFVNAYHEF</sequence>
<dbReference type="Pfam" id="PF04082">
    <property type="entry name" value="Fungal_trans"/>
    <property type="match status" value="1"/>
</dbReference>
<dbReference type="GO" id="GO:0000978">
    <property type="term" value="F:RNA polymerase II cis-regulatory region sequence-specific DNA binding"/>
    <property type="evidence" value="ECO:0007669"/>
    <property type="project" value="TreeGrafter"/>
</dbReference>
<evidence type="ECO:0000256" key="1">
    <source>
        <dbReference type="ARBA" id="ARBA00023015"/>
    </source>
</evidence>
<dbReference type="SMART" id="SM00906">
    <property type="entry name" value="Fungal_trans"/>
    <property type="match status" value="1"/>
</dbReference>
<gene>
    <name evidence="5" type="ORF">FEQUK3_LOCUS11826</name>
</gene>
<keyword evidence="1" id="KW-0805">Transcription regulation</keyword>
<evidence type="ECO:0000313" key="6">
    <source>
        <dbReference type="Proteomes" id="UP000693738"/>
    </source>
</evidence>
<keyword evidence="2" id="KW-0804">Transcription</keyword>
<dbReference type="AlphaFoldDB" id="A0A8J2IZ61"/>
<dbReference type="Proteomes" id="UP000693738">
    <property type="component" value="Unassembled WGS sequence"/>
</dbReference>
<dbReference type="PANTHER" id="PTHR47424:SF5">
    <property type="entry name" value="ZN(II)2CYS6 TRANSCRIPTION FACTOR (EUROFUNG)"/>
    <property type="match status" value="1"/>
</dbReference>
<dbReference type="PANTHER" id="PTHR47424">
    <property type="entry name" value="REGULATORY PROTEIN GAL4"/>
    <property type="match status" value="1"/>
</dbReference>
<dbReference type="EMBL" id="CAJSTJ010000195">
    <property type="protein sequence ID" value="CAG7566130.1"/>
    <property type="molecule type" value="Genomic_DNA"/>
</dbReference>
<dbReference type="InterPro" id="IPR007219">
    <property type="entry name" value="XnlR_reg_dom"/>
</dbReference>
<evidence type="ECO:0000256" key="3">
    <source>
        <dbReference type="ARBA" id="ARBA00023242"/>
    </source>
</evidence>
<dbReference type="GO" id="GO:0000435">
    <property type="term" value="P:positive regulation of transcription from RNA polymerase II promoter by galactose"/>
    <property type="evidence" value="ECO:0007669"/>
    <property type="project" value="TreeGrafter"/>
</dbReference>
<organism evidence="5 6">
    <name type="scientific">Fusarium equiseti</name>
    <name type="common">Fusarium scirpi</name>
    <dbReference type="NCBI Taxonomy" id="61235"/>
    <lineage>
        <taxon>Eukaryota</taxon>
        <taxon>Fungi</taxon>
        <taxon>Dikarya</taxon>
        <taxon>Ascomycota</taxon>
        <taxon>Pezizomycotina</taxon>
        <taxon>Sordariomycetes</taxon>
        <taxon>Hypocreomycetidae</taxon>
        <taxon>Hypocreales</taxon>
        <taxon>Nectriaceae</taxon>
        <taxon>Fusarium</taxon>
        <taxon>Fusarium incarnatum-equiseti species complex</taxon>
    </lineage>
</organism>
<evidence type="ECO:0000256" key="2">
    <source>
        <dbReference type="ARBA" id="ARBA00023163"/>
    </source>
</evidence>
<dbReference type="GO" id="GO:0005634">
    <property type="term" value="C:nucleus"/>
    <property type="evidence" value="ECO:0007669"/>
    <property type="project" value="TreeGrafter"/>
</dbReference>
<keyword evidence="3" id="KW-0539">Nucleus</keyword>
<dbReference type="GO" id="GO:0000981">
    <property type="term" value="F:DNA-binding transcription factor activity, RNA polymerase II-specific"/>
    <property type="evidence" value="ECO:0007669"/>
    <property type="project" value="TreeGrafter"/>
</dbReference>
<dbReference type="GO" id="GO:0008270">
    <property type="term" value="F:zinc ion binding"/>
    <property type="evidence" value="ECO:0007669"/>
    <property type="project" value="InterPro"/>
</dbReference>
<evidence type="ECO:0000259" key="4">
    <source>
        <dbReference type="SMART" id="SM00906"/>
    </source>
</evidence>
<proteinExistence type="predicted"/>
<feature type="domain" description="Xylanolytic transcriptional activator regulatory" evidence="4">
    <location>
        <begin position="217"/>
        <end position="294"/>
    </location>
</feature>
<name>A0A8J2IZ61_FUSEQ</name>
<accession>A0A8J2IZ61</accession>
<evidence type="ECO:0000313" key="5">
    <source>
        <dbReference type="EMBL" id="CAG7566130.1"/>
    </source>
</evidence>
<dbReference type="CDD" id="cd12148">
    <property type="entry name" value="fungal_TF_MHR"/>
    <property type="match status" value="1"/>
</dbReference>
<dbReference type="GO" id="GO:0006351">
    <property type="term" value="P:DNA-templated transcription"/>
    <property type="evidence" value="ECO:0007669"/>
    <property type="project" value="InterPro"/>
</dbReference>
<protein>
    <recommendedName>
        <fullName evidence="4">Xylanolytic transcriptional activator regulatory domain-containing protein</fullName>
    </recommendedName>
</protein>
<reference evidence="5" key="1">
    <citation type="submission" date="2021-05" db="EMBL/GenBank/DDBJ databases">
        <authorList>
            <person name="Khan N."/>
        </authorList>
    </citation>
    <scope>NUCLEOTIDE SEQUENCE</scope>
</reference>
<dbReference type="InterPro" id="IPR051127">
    <property type="entry name" value="Fungal_SecMet_Regulators"/>
</dbReference>